<accession>A0A1D2MLD8</accession>
<evidence type="ECO:0000313" key="3">
    <source>
        <dbReference type="EMBL" id="ODM93856.1"/>
    </source>
</evidence>
<keyword evidence="4" id="KW-1185">Reference proteome</keyword>
<protein>
    <submittedName>
        <fullName evidence="3">Uncharacterized protein</fullName>
    </submittedName>
</protein>
<feature type="compositionally biased region" description="Polar residues" evidence="1">
    <location>
        <begin position="250"/>
        <end position="262"/>
    </location>
</feature>
<name>A0A1D2MLD8_ORCCI</name>
<comment type="caution">
    <text evidence="3">The sequence shown here is derived from an EMBL/GenBank/DDBJ whole genome shotgun (WGS) entry which is preliminary data.</text>
</comment>
<evidence type="ECO:0000256" key="2">
    <source>
        <dbReference type="SAM" id="Phobius"/>
    </source>
</evidence>
<feature type="region of interest" description="Disordered" evidence="1">
    <location>
        <begin position="161"/>
        <end position="186"/>
    </location>
</feature>
<keyword evidence="2" id="KW-0812">Transmembrane</keyword>
<evidence type="ECO:0000313" key="4">
    <source>
        <dbReference type="Proteomes" id="UP000094527"/>
    </source>
</evidence>
<keyword evidence="2" id="KW-1133">Transmembrane helix</keyword>
<organism evidence="3 4">
    <name type="scientific">Orchesella cincta</name>
    <name type="common">Springtail</name>
    <name type="synonym">Podura cincta</name>
    <dbReference type="NCBI Taxonomy" id="48709"/>
    <lineage>
        <taxon>Eukaryota</taxon>
        <taxon>Metazoa</taxon>
        <taxon>Ecdysozoa</taxon>
        <taxon>Arthropoda</taxon>
        <taxon>Hexapoda</taxon>
        <taxon>Collembola</taxon>
        <taxon>Entomobryomorpha</taxon>
        <taxon>Entomobryoidea</taxon>
        <taxon>Orchesellidae</taxon>
        <taxon>Orchesellinae</taxon>
        <taxon>Orchesella</taxon>
    </lineage>
</organism>
<dbReference type="AlphaFoldDB" id="A0A1D2MLD8"/>
<evidence type="ECO:0000256" key="1">
    <source>
        <dbReference type="SAM" id="MobiDB-lite"/>
    </source>
</evidence>
<proteinExistence type="predicted"/>
<feature type="region of interest" description="Disordered" evidence="1">
    <location>
        <begin position="250"/>
        <end position="282"/>
    </location>
</feature>
<feature type="transmembrane region" description="Helical" evidence="2">
    <location>
        <begin position="20"/>
        <end position="41"/>
    </location>
</feature>
<gene>
    <name evidence="3" type="ORF">Ocin01_12823</name>
</gene>
<dbReference type="Proteomes" id="UP000094527">
    <property type="component" value="Unassembled WGS sequence"/>
</dbReference>
<reference evidence="3 4" key="1">
    <citation type="journal article" date="2016" name="Genome Biol. Evol.">
        <title>Gene Family Evolution Reflects Adaptation to Soil Environmental Stressors in the Genome of the Collembolan Orchesella cincta.</title>
        <authorList>
            <person name="Faddeeva-Vakhrusheva A."/>
            <person name="Derks M.F."/>
            <person name="Anvar S.Y."/>
            <person name="Agamennone V."/>
            <person name="Suring W."/>
            <person name="Smit S."/>
            <person name="van Straalen N.M."/>
            <person name="Roelofs D."/>
        </authorList>
    </citation>
    <scope>NUCLEOTIDE SEQUENCE [LARGE SCALE GENOMIC DNA]</scope>
    <source>
        <tissue evidence="3">Mixed pool</tissue>
    </source>
</reference>
<keyword evidence="2" id="KW-0472">Membrane</keyword>
<dbReference type="EMBL" id="LJIJ01000902">
    <property type="protein sequence ID" value="ODM93856.1"/>
    <property type="molecule type" value="Genomic_DNA"/>
</dbReference>
<feature type="compositionally biased region" description="Polar residues" evidence="1">
    <location>
        <begin position="175"/>
        <end position="185"/>
    </location>
</feature>
<sequence length="407" mass="46139">MKLSKELTKLRTLSRTDRCLPLVFVLVSTLFVAECSGYWFFSPPGRSQQQDNVPAASRRTETNGGFFDRMGLAPAETLWIGSNKINWSPLPLFLQFTKPNEYKQKQLQQQQQQQKEAQARKFQLTNPFQLNSPFPVKDPFSSQKHLFPYPQSIGLGLSPVNPSSSSPIPFPPQTQPFAESRSSIQPPLAENYSPVSRYSAPTTPLPLVSSPSLTDSIFPRDSLSTPASVALSSPGVSINPIIEQLKKMTQWSKTKQTKQNTFSKKEGRYRGHGHIPHSENQNRFNLKNKIKKNKKNKKDRSNIQDIILADDDQDSELPTLKRVQKHKRKSVDSREAFAPSDLVVVHPTNAVYLLDPMEVQQTALKKYQINRKDKKLGMFRSEDAIERPAPFSFKFGPQDAKPSPYRN</sequence>